<sequence length="514" mass="56427">AEKVCFLDAPISQVGLFGDTVEEFAQQFSMVKKQTEAIKHILLRRAVSANPALPRQQLSPAPRRGRPPARTAQALQQAGPAARPTQRPSTGHKEPSGEGQIDLPGSTLDEGMSVGLGSIPAVTRQTATTWSIKEQFPSSLGMFHSVYDPPCDGRTLFSLTRTCVSTPLVFPHVLKQRVCSDDLPRQGDPLVGSHQTNFLGKTDSGPRWLSGSGYQALHKLPFKMLTLKHILTCVRDAYFHVSILPRHRPFLRFALEGQAYQYKVLPFGLSLSPRVFTKVVKAALAPLREVGIRILNYIDDWLILAHSRDLVCAQRDVVLNHLACLGLRVNWEKSKLSPTQSISFLSVELDLVNMTAHLSQDRAHTQTQNSGPPDILSEAPGAHGIPSRGHAAGLDAHETTTALASYPSPEMGTYQDTVVEDIAFLRRIVVTTDASKTGWGIMCNGHAASGVWKGPRLLWHIICLELLTVLLALIQGKHVFIRTDNTATVAYINHHLLSLVNTLLKARAPSTRRL</sequence>
<accession>A0ABD0RTD8</accession>
<comment type="similarity">
    <text evidence="1">Belongs to the beta type-B retroviral polymerase family. HERV class-II K(HML-2) pol subfamily.</text>
</comment>
<feature type="non-terminal residue" evidence="5">
    <location>
        <position position="1"/>
    </location>
</feature>
<name>A0ABD0RTD8_CIRMR</name>
<dbReference type="InterPro" id="IPR000477">
    <property type="entry name" value="RT_dom"/>
</dbReference>
<dbReference type="SUPFAM" id="SSF56672">
    <property type="entry name" value="DNA/RNA polymerases"/>
    <property type="match status" value="1"/>
</dbReference>
<protein>
    <recommendedName>
        <fullName evidence="2">ribonuclease H</fullName>
        <ecNumber evidence="2">3.1.26.4</ecNumber>
    </recommendedName>
</protein>
<dbReference type="Gene3D" id="3.30.70.270">
    <property type="match status" value="1"/>
</dbReference>
<evidence type="ECO:0000256" key="1">
    <source>
        <dbReference type="ARBA" id="ARBA00010879"/>
    </source>
</evidence>
<dbReference type="PANTHER" id="PTHR33050">
    <property type="entry name" value="REVERSE TRANSCRIPTASE DOMAIN-CONTAINING PROTEIN"/>
    <property type="match status" value="1"/>
</dbReference>
<dbReference type="InterPro" id="IPR052055">
    <property type="entry name" value="Hepadnavirus_pol/RT"/>
</dbReference>
<dbReference type="Gene3D" id="3.10.10.10">
    <property type="entry name" value="HIV Type 1 Reverse Transcriptase, subunit A, domain 1"/>
    <property type="match status" value="1"/>
</dbReference>
<gene>
    <name evidence="5" type="ORF">M9458_004572</name>
</gene>
<dbReference type="InterPro" id="IPR043502">
    <property type="entry name" value="DNA/RNA_pol_sf"/>
</dbReference>
<organism evidence="5 6">
    <name type="scientific">Cirrhinus mrigala</name>
    <name type="common">Mrigala</name>
    <dbReference type="NCBI Taxonomy" id="683832"/>
    <lineage>
        <taxon>Eukaryota</taxon>
        <taxon>Metazoa</taxon>
        <taxon>Chordata</taxon>
        <taxon>Craniata</taxon>
        <taxon>Vertebrata</taxon>
        <taxon>Euteleostomi</taxon>
        <taxon>Actinopterygii</taxon>
        <taxon>Neopterygii</taxon>
        <taxon>Teleostei</taxon>
        <taxon>Ostariophysi</taxon>
        <taxon>Cypriniformes</taxon>
        <taxon>Cyprinidae</taxon>
        <taxon>Labeoninae</taxon>
        <taxon>Labeonini</taxon>
        <taxon>Cirrhinus</taxon>
    </lineage>
</organism>
<evidence type="ECO:0000256" key="3">
    <source>
        <dbReference type="SAM" id="MobiDB-lite"/>
    </source>
</evidence>
<dbReference type="EC" id="3.1.26.4" evidence="2"/>
<dbReference type="PROSITE" id="PS50878">
    <property type="entry name" value="RT_POL"/>
    <property type="match status" value="1"/>
</dbReference>
<reference evidence="5 6" key="1">
    <citation type="submission" date="2024-05" db="EMBL/GenBank/DDBJ databases">
        <title>Genome sequencing and assembly of Indian major carp, Cirrhinus mrigala (Hamilton, 1822).</title>
        <authorList>
            <person name="Mohindra V."/>
            <person name="Chowdhury L.M."/>
            <person name="Lal K."/>
            <person name="Jena J.K."/>
        </authorList>
    </citation>
    <scope>NUCLEOTIDE SEQUENCE [LARGE SCALE GENOMIC DNA]</scope>
    <source>
        <strain evidence="5">CM1030</strain>
        <tissue evidence="5">Blood</tissue>
    </source>
</reference>
<evidence type="ECO:0000256" key="2">
    <source>
        <dbReference type="ARBA" id="ARBA00012180"/>
    </source>
</evidence>
<dbReference type="Pfam" id="PF00078">
    <property type="entry name" value="RVT_1"/>
    <property type="match status" value="1"/>
</dbReference>
<dbReference type="InterPro" id="IPR043128">
    <property type="entry name" value="Rev_trsase/Diguanyl_cyclase"/>
</dbReference>
<comment type="caution">
    <text evidence="5">The sequence shown here is derived from an EMBL/GenBank/DDBJ whole genome shotgun (WGS) entry which is preliminary data.</text>
</comment>
<dbReference type="EMBL" id="JAMKFB020000002">
    <property type="protein sequence ID" value="KAL0201385.1"/>
    <property type="molecule type" value="Genomic_DNA"/>
</dbReference>
<feature type="region of interest" description="Disordered" evidence="3">
    <location>
        <begin position="360"/>
        <end position="382"/>
    </location>
</feature>
<proteinExistence type="inferred from homology"/>
<dbReference type="GO" id="GO:0004523">
    <property type="term" value="F:RNA-DNA hybrid ribonuclease activity"/>
    <property type="evidence" value="ECO:0007669"/>
    <property type="project" value="UniProtKB-EC"/>
</dbReference>
<feature type="region of interest" description="Disordered" evidence="3">
    <location>
        <begin position="52"/>
        <end position="114"/>
    </location>
</feature>
<dbReference type="Proteomes" id="UP001529510">
    <property type="component" value="Unassembled WGS sequence"/>
</dbReference>
<dbReference type="AlphaFoldDB" id="A0ABD0RTD8"/>
<keyword evidence="6" id="KW-1185">Reference proteome</keyword>
<feature type="non-terminal residue" evidence="5">
    <location>
        <position position="514"/>
    </location>
</feature>
<feature type="domain" description="Reverse transcriptase" evidence="4">
    <location>
        <begin position="1"/>
        <end position="349"/>
    </location>
</feature>
<evidence type="ECO:0000259" key="4">
    <source>
        <dbReference type="PROSITE" id="PS50878"/>
    </source>
</evidence>
<dbReference type="CDD" id="cd03714">
    <property type="entry name" value="RT_DIRS1"/>
    <property type="match status" value="1"/>
</dbReference>
<evidence type="ECO:0000313" key="5">
    <source>
        <dbReference type="EMBL" id="KAL0201385.1"/>
    </source>
</evidence>
<evidence type="ECO:0000313" key="6">
    <source>
        <dbReference type="Proteomes" id="UP001529510"/>
    </source>
</evidence>
<dbReference type="PANTHER" id="PTHR33050:SF7">
    <property type="entry name" value="RIBONUCLEASE H"/>
    <property type="match status" value="1"/>
</dbReference>